<proteinExistence type="predicted"/>
<sequence>MDTKFQTINSEPCSRTEAPDILIENMASSNVDSKPRVGMEFENVEEAWKIWVEYGRKIGFKVRKRYINKRKEDGAITSCRYVCCKEGHRKVDKRDVLVAKHRAETRTECKARIALCLAKNGKFVIHEFVEEHNHPLQLPETIHILASHHNHPLAVSPREACQSMDEKDMKIQELTVELRNKKRLCATYREQLIAFMKIVEDHSERLSKKICHVINNLKEFESIEKELLHQR</sequence>
<dbReference type="EMBL" id="CM039434">
    <property type="protein sequence ID" value="KAI4324312.1"/>
    <property type="molecule type" value="Genomic_DNA"/>
</dbReference>
<dbReference type="Proteomes" id="UP000828941">
    <property type="component" value="Chromosome 9"/>
</dbReference>
<comment type="caution">
    <text evidence="1">The sequence shown here is derived from an EMBL/GenBank/DDBJ whole genome shotgun (WGS) entry which is preliminary data.</text>
</comment>
<organism evidence="1 2">
    <name type="scientific">Bauhinia variegata</name>
    <name type="common">Purple orchid tree</name>
    <name type="synonym">Phanera variegata</name>
    <dbReference type="NCBI Taxonomy" id="167791"/>
    <lineage>
        <taxon>Eukaryota</taxon>
        <taxon>Viridiplantae</taxon>
        <taxon>Streptophyta</taxon>
        <taxon>Embryophyta</taxon>
        <taxon>Tracheophyta</taxon>
        <taxon>Spermatophyta</taxon>
        <taxon>Magnoliopsida</taxon>
        <taxon>eudicotyledons</taxon>
        <taxon>Gunneridae</taxon>
        <taxon>Pentapetalae</taxon>
        <taxon>rosids</taxon>
        <taxon>fabids</taxon>
        <taxon>Fabales</taxon>
        <taxon>Fabaceae</taxon>
        <taxon>Cercidoideae</taxon>
        <taxon>Cercideae</taxon>
        <taxon>Bauhiniinae</taxon>
        <taxon>Bauhinia</taxon>
    </lineage>
</organism>
<gene>
    <name evidence="1" type="ORF">L6164_023863</name>
</gene>
<name>A0ACB9MJH7_BAUVA</name>
<reference evidence="1 2" key="1">
    <citation type="journal article" date="2022" name="DNA Res.">
        <title>Chromosomal-level genome assembly of the orchid tree Bauhinia variegata (Leguminosae; Cercidoideae) supports the allotetraploid origin hypothesis of Bauhinia.</title>
        <authorList>
            <person name="Zhong Y."/>
            <person name="Chen Y."/>
            <person name="Zheng D."/>
            <person name="Pang J."/>
            <person name="Liu Y."/>
            <person name="Luo S."/>
            <person name="Meng S."/>
            <person name="Qian L."/>
            <person name="Wei D."/>
            <person name="Dai S."/>
            <person name="Zhou R."/>
        </authorList>
    </citation>
    <scope>NUCLEOTIDE SEQUENCE [LARGE SCALE GENOMIC DNA]</scope>
    <source>
        <strain evidence="1">BV-YZ2020</strain>
    </source>
</reference>
<protein>
    <submittedName>
        <fullName evidence="1">Uncharacterized protein</fullName>
    </submittedName>
</protein>
<evidence type="ECO:0000313" key="2">
    <source>
        <dbReference type="Proteomes" id="UP000828941"/>
    </source>
</evidence>
<evidence type="ECO:0000313" key="1">
    <source>
        <dbReference type="EMBL" id="KAI4324312.1"/>
    </source>
</evidence>
<accession>A0ACB9MJH7</accession>
<keyword evidence="2" id="KW-1185">Reference proteome</keyword>